<accession>A0A0B2BPR4</accession>
<dbReference type="NCBIfam" id="NF006681">
    <property type="entry name" value="PRK09229.1-2"/>
    <property type="match status" value="1"/>
</dbReference>
<protein>
    <submittedName>
        <fullName evidence="3">Formiminoglutamate deiminase</fullName>
    </submittedName>
</protein>
<dbReference type="InterPro" id="IPR050287">
    <property type="entry name" value="MTA/SAH_deaminase"/>
</dbReference>
<evidence type="ECO:0000313" key="3">
    <source>
        <dbReference type="EMBL" id="PJJ56521.1"/>
    </source>
</evidence>
<dbReference type="PANTHER" id="PTHR43794:SF11">
    <property type="entry name" value="AMIDOHYDROLASE-RELATED DOMAIN-CONTAINING PROTEIN"/>
    <property type="match status" value="1"/>
</dbReference>
<dbReference type="Pfam" id="PF01979">
    <property type="entry name" value="Amidohydro_1"/>
    <property type="match status" value="1"/>
</dbReference>
<evidence type="ECO:0000259" key="2">
    <source>
        <dbReference type="Pfam" id="PF01979"/>
    </source>
</evidence>
<dbReference type="EMBL" id="PGEZ01000001">
    <property type="protein sequence ID" value="PJJ56521.1"/>
    <property type="molecule type" value="Genomic_DNA"/>
</dbReference>
<organism evidence="3 4">
    <name type="scientific">Mumia flava</name>
    <dbReference type="NCBI Taxonomy" id="1348852"/>
    <lineage>
        <taxon>Bacteria</taxon>
        <taxon>Bacillati</taxon>
        <taxon>Actinomycetota</taxon>
        <taxon>Actinomycetes</taxon>
        <taxon>Propionibacteriales</taxon>
        <taxon>Nocardioidaceae</taxon>
        <taxon>Mumia</taxon>
    </lineage>
</organism>
<dbReference type="InterPro" id="IPR011059">
    <property type="entry name" value="Metal-dep_hydrolase_composite"/>
</dbReference>
<dbReference type="Proteomes" id="UP000230842">
    <property type="component" value="Unassembled WGS sequence"/>
</dbReference>
<proteinExistence type="predicted"/>
<comment type="caution">
    <text evidence="3">The sequence shown here is derived from an EMBL/GenBank/DDBJ whole genome shotgun (WGS) entry which is preliminary data.</text>
</comment>
<dbReference type="InterPro" id="IPR006680">
    <property type="entry name" value="Amidohydro-rel"/>
</dbReference>
<dbReference type="RefSeq" id="WP_039345608.1">
    <property type="nucleotide sequence ID" value="NZ_PGEZ01000001.1"/>
</dbReference>
<evidence type="ECO:0000313" key="4">
    <source>
        <dbReference type="Proteomes" id="UP000230842"/>
    </source>
</evidence>
<keyword evidence="1" id="KW-0378">Hydrolase</keyword>
<dbReference type="Gene3D" id="2.30.40.10">
    <property type="entry name" value="Urease, subunit C, domain 1"/>
    <property type="match status" value="1"/>
</dbReference>
<sequence>MTRHPAFANAHSHVFHRALRARVTGGDDFWGWRERMYGVAAVLDPDLLHDLAVATYAEMRLAGIGVVGEFHYLHHGPDGRPYDDPNATGEALIAAARAAGLRICLLDACYRASGFGSAPQGVQRRFADPDVDAWAARVAELARRHRGADDVVVGAAIHSVRAVPPADLAGVAAALPEAPLHAHVSEQPAENADCVAATGRTPTALLAESGALTSRTTAVHATHLTGTDVAALGDAGSYVCLCPTTEADLADGIGPAARLRDAGARLTLGSDGQTVIDPFVEARAVEMGERLTSGRRGSFDAVALTEAATRTGYGSLGFDPALADADAFELRTDTVRTAGATEPLWAATAADVEPPQDLAYGPDEVAVLMRKAVGAVWERV</sequence>
<dbReference type="InterPro" id="IPR032466">
    <property type="entry name" value="Metal_Hydrolase"/>
</dbReference>
<gene>
    <name evidence="3" type="ORF">CLV56_0730</name>
</gene>
<dbReference type="SUPFAM" id="SSF51556">
    <property type="entry name" value="Metallo-dependent hydrolases"/>
    <property type="match status" value="1"/>
</dbReference>
<dbReference type="AlphaFoldDB" id="A0A0B2BPR4"/>
<dbReference type="Gene3D" id="3.20.20.140">
    <property type="entry name" value="Metal-dependent hydrolases"/>
    <property type="match status" value="1"/>
</dbReference>
<dbReference type="PANTHER" id="PTHR43794">
    <property type="entry name" value="AMINOHYDROLASE SSNA-RELATED"/>
    <property type="match status" value="1"/>
</dbReference>
<feature type="domain" description="Amidohydrolase-related" evidence="2">
    <location>
        <begin position="5"/>
        <end position="319"/>
    </location>
</feature>
<name>A0A0B2BPR4_9ACTN</name>
<keyword evidence="4" id="KW-1185">Reference proteome</keyword>
<dbReference type="GO" id="GO:0016810">
    <property type="term" value="F:hydrolase activity, acting on carbon-nitrogen (but not peptide) bonds"/>
    <property type="evidence" value="ECO:0007669"/>
    <property type="project" value="InterPro"/>
</dbReference>
<reference evidence="3 4" key="1">
    <citation type="submission" date="2017-11" db="EMBL/GenBank/DDBJ databases">
        <title>Genomic Encyclopedia of Archaeal and Bacterial Type Strains, Phase II (KMG-II): From Individual Species to Whole Genera.</title>
        <authorList>
            <person name="Goeker M."/>
        </authorList>
    </citation>
    <scope>NUCLEOTIDE SEQUENCE [LARGE SCALE GENOMIC DNA]</scope>
    <source>
        <strain evidence="3 4">DSM 27763</strain>
    </source>
</reference>
<evidence type="ECO:0000256" key="1">
    <source>
        <dbReference type="ARBA" id="ARBA00022801"/>
    </source>
</evidence>